<dbReference type="RefSeq" id="WP_249334656.1">
    <property type="nucleotide sequence ID" value="NZ_JACRSY010000067.1"/>
</dbReference>
<dbReference type="SMART" id="SM00014">
    <property type="entry name" value="acidPPc"/>
    <property type="match status" value="1"/>
</dbReference>
<keyword evidence="1" id="KW-0472">Membrane</keyword>
<gene>
    <name evidence="3" type="ORF">H8718_19305</name>
</gene>
<evidence type="ECO:0000259" key="2">
    <source>
        <dbReference type="SMART" id="SM00014"/>
    </source>
</evidence>
<feature type="domain" description="Phosphatidic acid phosphatase type 2/haloperoxidase" evidence="2">
    <location>
        <begin position="49"/>
        <end position="161"/>
    </location>
</feature>
<comment type="caution">
    <text evidence="3">The sequence shown here is derived from an EMBL/GenBank/DDBJ whole genome shotgun (WGS) entry which is preliminary data.</text>
</comment>
<dbReference type="AlphaFoldDB" id="A0A926EM86"/>
<dbReference type="Pfam" id="PF01569">
    <property type="entry name" value="PAP2"/>
    <property type="match status" value="1"/>
</dbReference>
<name>A0A926EM86_9FIRM</name>
<dbReference type="Proteomes" id="UP000655830">
    <property type="component" value="Unassembled WGS sequence"/>
</dbReference>
<dbReference type="EMBL" id="JACRSY010000067">
    <property type="protein sequence ID" value="MBC8581635.1"/>
    <property type="molecule type" value="Genomic_DNA"/>
</dbReference>
<feature type="transmembrane region" description="Helical" evidence="1">
    <location>
        <begin position="256"/>
        <end position="274"/>
    </location>
</feature>
<dbReference type="InterPro" id="IPR036938">
    <property type="entry name" value="PAP2/HPO_sf"/>
</dbReference>
<organism evidence="3 4">
    <name type="scientific">Zhenhengia yiwuensis</name>
    <dbReference type="NCBI Taxonomy" id="2763666"/>
    <lineage>
        <taxon>Bacteria</taxon>
        <taxon>Bacillati</taxon>
        <taxon>Bacillota</taxon>
        <taxon>Clostridia</taxon>
        <taxon>Lachnospirales</taxon>
        <taxon>Lachnospiraceae</taxon>
        <taxon>Zhenhengia</taxon>
    </lineage>
</organism>
<dbReference type="Gene3D" id="1.20.144.10">
    <property type="entry name" value="Phosphatidic acid phosphatase type 2/haloperoxidase"/>
    <property type="match status" value="2"/>
</dbReference>
<feature type="transmembrane region" description="Helical" evidence="1">
    <location>
        <begin position="171"/>
        <end position="188"/>
    </location>
</feature>
<protein>
    <submittedName>
        <fullName evidence="3">Phosphatase PAP2 family protein</fullName>
    </submittedName>
</protein>
<dbReference type="PANTHER" id="PTHR14969">
    <property type="entry name" value="SPHINGOSINE-1-PHOSPHATE PHOSPHOHYDROLASE"/>
    <property type="match status" value="1"/>
</dbReference>
<proteinExistence type="predicted"/>
<dbReference type="SUPFAM" id="SSF48317">
    <property type="entry name" value="Acid phosphatase/Vanadium-dependent haloperoxidase"/>
    <property type="match status" value="1"/>
</dbReference>
<feature type="transmembrane region" description="Helical" evidence="1">
    <location>
        <begin position="120"/>
        <end position="140"/>
    </location>
</feature>
<feature type="transmembrane region" description="Helical" evidence="1">
    <location>
        <begin position="146"/>
        <end position="164"/>
    </location>
</feature>
<dbReference type="InterPro" id="IPR000326">
    <property type="entry name" value="PAP2/HPO"/>
</dbReference>
<keyword evidence="1" id="KW-1133">Transmembrane helix</keyword>
<sequence length="279" mass="31211">MNWEIAILQALQNIRNPFLTSIMEAITALAESLPLVIVLAILYWCSDKKKTVRIGWAVLCSTVVNGVIKNLIKAPRPFEKGVVKPLRVETATSYSFPSGHTQNATSFWASAMMIFRNKSMYILGITMIILTAFTRLYLGVHWPVDVIAGMIIGLIVIVVADKLYDEETGFTRWHVLGVGILAFIFLIVPIEKDLLKSVGALWGFVVGCYLEQNYIHFETKGTLKQQILKIIIGLGGVILVYLALKFILQGDLILSMIKYALLVLWLIAGAPYLFKKLLH</sequence>
<keyword evidence="4" id="KW-1185">Reference proteome</keyword>
<accession>A0A926EM86</accession>
<evidence type="ECO:0000313" key="3">
    <source>
        <dbReference type="EMBL" id="MBC8581635.1"/>
    </source>
</evidence>
<keyword evidence="1" id="KW-0812">Transmembrane</keyword>
<evidence type="ECO:0000313" key="4">
    <source>
        <dbReference type="Proteomes" id="UP000655830"/>
    </source>
</evidence>
<dbReference type="PANTHER" id="PTHR14969:SF13">
    <property type="entry name" value="AT30094P"/>
    <property type="match status" value="1"/>
</dbReference>
<feature type="transmembrane region" description="Helical" evidence="1">
    <location>
        <begin position="25"/>
        <end position="45"/>
    </location>
</feature>
<feature type="transmembrane region" description="Helical" evidence="1">
    <location>
        <begin position="194"/>
        <end position="215"/>
    </location>
</feature>
<evidence type="ECO:0000256" key="1">
    <source>
        <dbReference type="SAM" id="Phobius"/>
    </source>
</evidence>
<feature type="transmembrane region" description="Helical" evidence="1">
    <location>
        <begin position="227"/>
        <end position="244"/>
    </location>
</feature>
<reference evidence="3" key="1">
    <citation type="submission" date="2020-08" db="EMBL/GenBank/DDBJ databases">
        <title>Genome public.</title>
        <authorList>
            <person name="Liu C."/>
            <person name="Sun Q."/>
        </authorList>
    </citation>
    <scope>NUCLEOTIDE SEQUENCE</scope>
    <source>
        <strain evidence="3">NSJ-12</strain>
    </source>
</reference>